<sequence>MNLTYVRIELFRQCRDVGNLMFTIVMPAVMYLLFGNMFGGGGESAGNGNVKFYIMASMAAYGAAVATTAIAGSAATESILGWGRQIALTPMKPSGFIGAKVCVALIVGAVSAAAVFTMGAATGAVADSWRIWLGSYLIAVFGAAIFALYGMGVGMSFKSESALGVASGGMVFFAFFGNVFLPLSGTMLDIARFTPMYGYTGLVRWPLLEGQGAASGGPVDSIWLLVANLVIWALLFATLALWALRRSRARR</sequence>
<keyword evidence="1" id="KW-1133">Transmembrane helix</keyword>
<feature type="transmembrane region" description="Helical" evidence="1">
    <location>
        <begin position="222"/>
        <end position="244"/>
    </location>
</feature>
<evidence type="ECO:0000256" key="1">
    <source>
        <dbReference type="SAM" id="Phobius"/>
    </source>
</evidence>
<comment type="caution">
    <text evidence="2">The sequence shown here is derived from an EMBL/GenBank/DDBJ whole genome shotgun (WGS) entry which is preliminary data.</text>
</comment>
<accession>A0A2V5IUE1</accession>
<gene>
    <name evidence="2" type="ORF">CVS30_13975</name>
</gene>
<feature type="transmembrane region" description="Helical" evidence="1">
    <location>
        <begin position="20"/>
        <end position="38"/>
    </location>
</feature>
<organism evidence="2 3">
    <name type="scientific">Arthrobacter psychrolactophilus</name>
    <dbReference type="NCBI Taxonomy" id="92442"/>
    <lineage>
        <taxon>Bacteria</taxon>
        <taxon>Bacillati</taxon>
        <taxon>Actinomycetota</taxon>
        <taxon>Actinomycetes</taxon>
        <taxon>Micrococcales</taxon>
        <taxon>Micrococcaceae</taxon>
        <taxon>Arthrobacter</taxon>
    </lineage>
</organism>
<evidence type="ECO:0000313" key="2">
    <source>
        <dbReference type="EMBL" id="PYI37763.1"/>
    </source>
</evidence>
<proteinExistence type="predicted"/>
<dbReference type="Proteomes" id="UP000247980">
    <property type="component" value="Unassembled WGS sequence"/>
</dbReference>
<dbReference type="InterPro" id="IPR000412">
    <property type="entry name" value="ABC_2_transport"/>
</dbReference>
<dbReference type="PIRSF" id="PIRSF006648">
    <property type="entry name" value="DrrB"/>
    <property type="match status" value="1"/>
</dbReference>
<keyword evidence="3" id="KW-1185">Reference proteome</keyword>
<protein>
    <submittedName>
        <fullName evidence="2">ABC transporter permease</fullName>
    </submittedName>
</protein>
<reference evidence="2 3" key="1">
    <citation type="submission" date="2018-05" db="EMBL/GenBank/DDBJ databases">
        <title>Genetic diversity of glacier-inhabiting Cryobacterium bacteria in China and description of Cryobacterium mengkeensis sp. nov. and Arthrobacter glacialis sp. nov.</title>
        <authorList>
            <person name="Liu Q."/>
            <person name="Xin Y.-H."/>
        </authorList>
    </citation>
    <scope>NUCLEOTIDE SEQUENCE [LARGE SCALE GENOMIC DNA]</scope>
    <source>
        <strain evidence="2 3">B7</strain>
    </source>
</reference>
<dbReference type="GO" id="GO:0140359">
    <property type="term" value="F:ABC-type transporter activity"/>
    <property type="evidence" value="ECO:0007669"/>
    <property type="project" value="InterPro"/>
</dbReference>
<dbReference type="OrthoDB" id="63188at2"/>
<keyword evidence="1" id="KW-0812">Transmembrane</keyword>
<evidence type="ECO:0000313" key="3">
    <source>
        <dbReference type="Proteomes" id="UP000247980"/>
    </source>
</evidence>
<feature type="transmembrane region" description="Helical" evidence="1">
    <location>
        <begin position="131"/>
        <end position="150"/>
    </location>
</feature>
<keyword evidence="1" id="KW-0472">Membrane</keyword>
<dbReference type="GO" id="GO:0043190">
    <property type="term" value="C:ATP-binding cassette (ABC) transporter complex"/>
    <property type="evidence" value="ECO:0007669"/>
    <property type="project" value="InterPro"/>
</dbReference>
<feature type="transmembrane region" description="Helical" evidence="1">
    <location>
        <begin position="58"/>
        <end position="80"/>
    </location>
</feature>
<dbReference type="AlphaFoldDB" id="A0A2V5IUE1"/>
<feature type="transmembrane region" description="Helical" evidence="1">
    <location>
        <begin position="101"/>
        <end position="125"/>
    </location>
</feature>
<name>A0A2V5IUE1_9MICC</name>
<dbReference type="RefSeq" id="WP_110485939.1">
    <property type="nucleotide sequence ID" value="NZ_QJVC01000017.1"/>
</dbReference>
<feature type="transmembrane region" description="Helical" evidence="1">
    <location>
        <begin position="162"/>
        <end position="181"/>
    </location>
</feature>
<dbReference type="EMBL" id="QJVC01000017">
    <property type="protein sequence ID" value="PYI37763.1"/>
    <property type="molecule type" value="Genomic_DNA"/>
</dbReference>